<proteinExistence type="predicted"/>
<organism evidence="1">
    <name type="scientific">viral metagenome</name>
    <dbReference type="NCBI Taxonomy" id="1070528"/>
    <lineage>
        <taxon>unclassified sequences</taxon>
        <taxon>metagenomes</taxon>
        <taxon>organismal metagenomes</taxon>
    </lineage>
</organism>
<sequence>MIRYGDRVFLHEGSRWFIWEPSWKLYRPVDGLQWTGTELRLDDKLYCTDPLDDLYGFGTERMYTRCFNLSQNFADVENAKPVPFLTIGTPEWFRDRPVALTACAPRDVESWKRLKLRRRTVRRHPRQTFTKRNTK</sequence>
<reference evidence="1" key="1">
    <citation type="journal article" date="2020" name="Nature">
        <title>Giant virus diversity and host interactions through global metagenomics.</title>
        <authorList>
            <person name="Schulz F."/>
            <person name="Roux S."/>
            <person name="Paez-Espino D."/>
            <person name="Jungbluth S."/>
            <person name="Walsh D.A."/>
            <person name="Denef V.J."/>
            <person name="McMahon K.D."/>
            <person name="Konstantinidis K.T."/>
            <person name="Eloe-Fadrosh E.A."/>
            <person name="Kyrpides N.C."/>
            <person name="Woyke T."/>
        </authorList>
    </citation>
    <scope>NUCLEOTIDE SEQUENCE</scope>
    <source>
        <strain evidence="1">GVMAG-S-1035375-24</strain>
    </source>
</reference>
<dbReference type="EMBL" id="MN740664">
    <property type="protein sequence ID" value="QHS79908.1"/>
    <property type="molecule type" value="Genomic_DNA"/>
</dbReference>
<dbReference type="AlphaFoldDB" id="A0A6C0AJF5"/>
<protein>
    <submittedName>
        <fullName evidence="1">Uncharacterized protein</fullName>
    </submittedName>
</protein>
<accession>A0A6C0AJF5</accession>
<name>A0A6C0AJF5_9ZZZZ</name>
<evidence type="ECO:0000313" key="1">
    <source>
        <dbReference type="EMBL" id="QHS79908.1"/>
    </source>
</evidence>